<organism evidence="8 9">
    <name type="scientific">Candidatus Yanofskybacteria bacterium CG10_big_fil_rev_8_21_14_0_10_37_15</name>
    <dbReference type="NCBI Taxonomy" id="1975097"/>
    <lineage>
        <taxon>Bacteria</taxon>
        <taxon>Candidatus Yanofskyibacteriota</taxon>
    </lineage>
</organism>
<feature type="binding site" evidence="6">
    <location>
        <position position="120"/>
    </location>
    <ligand>
        <name>orotate</name>
        <dbReference type="ChEBI" id="CHEBI:30839"/>
    </ligand>
</feature>
<dbReference type="GO" id="GO:0019856">
    <property type="term" value="P:pyrimidine nucleobase biosynthetic process"/>
    <property type="evidence" value="ECO:0007669"/>
    <property type="project" value="TreeGrafter"/>
</dbReference>
<dbReference type="InterPro" id="IPR000836">
    <property type="entry name" value="PRTase_dom"/>
</dbReference>
<dbReference type="UniPathway" id="UPA00070">
    <property type="reaction ID" value="UER00119"/>
</dbReference>
<keyword evidence="5 6" id="KW-0665">Pyrimidine biosynthesis</keyword>
<feature type="binding site" evidence="6">
    <location>
        <position position="89"/>
    </location>
    <ligand>
        <name>5-phospho-alpha-D-ribose 1-diphosphate</name>
        <dbReference type="ChEBI" id="CHEBI:58017"/>
        <note>ligand shared between dimeric partners</note>
    </ligand>
</feature>
<comment type="catalytic activity">
    <reaction evidence="6">
        <text>orotidine 5'-phosphate + diphosphate = orotate + 5-phospho-alpha-D-ribose 1-diphosphate</text>
        <dbReference type="Rhea" id="RHEA:10380"/>
        <dbReference type="ChEBI" id="CHEBI:30839"/>
        <dbReference type="ChEBI" id="CHEBI:33019"/>
        <dbReference type="ChEBI" id="CHEBI:57538"/>
        <dbReference type="ChEBI" id="CHEBI:58017"/>
        <dbReference type="EC" id="2.4.2.10"/>
    </reaction>
</comment>
<dbReference type="HAMAP" id="MF_01208">
    <property type="entry name" value="PyrE"/>
    <property type="match status" value="1"/>
</dbReference>
<dbReference type="Pfam" id="PF00156">
    <property type="entry name" value="Pribosyltran"/>
    <property type="match status" value="1"/>
</dbReference>
<feature type="binding site" description="in other chain" evidence="6">
    <location>
        <position position="24"/>
    </location>
    <ligand>
        <name>5-phospho-alpha-D-ribose 1-diphosphate</name>
        <dbReference type="ChEBI" id="CHEBI:58017"/>
        <note>ligand shared between dimeric partners</note>
    </ligand>
</feature>
<reference evidence="8 9" key="1">
    <citation type="submission" date="2017-09" db="EMBL/GenBank/DDBJ databases">
        <title>Depth-based differentiation of microbial function through sediment-hosted aquifers and enrichment of novel symbionts in the deep terrestrial subsurface.</title>
        <authorList>
            <person name="Probst A.J."/>
            <person name="Ladd B."/>
            <person name="Jarett J.K."/>
            <person name="Geller-Mcgrath D.E."/>
            <person name="Sieber C.M."/>
            <person name="Emerson J.B."/>
            <person name="Anantharaman K."/>
            <person name="Thomas B.C."/>
            <person name="Malmstrom R."/>
            <person name="Stieglmeier M."/>
            <person name="Klingl A."/>
            <person name="Woyke T."/>
            <person name="Ryan C.M."/>
            <person name="Banfield J.F."/>
        </authorList>
    </citation>
    <scope>NUCLEOTIDE SEQUENCE [LARGE SCALE GENOMIC DNA]</scope>
    <source>
        <strain evidence="8">CG10_big_fil_rev_8_21_14_0_10_37_15</strain>
    </source>
</reference>
<comment type="similarity">
    <text evidence="6">Belongs to the purine/pyrimidine phosphoribosyltransferase family. PyrE subfamily.</text>
</comment>
<proteinExistence type="inferred from homology"/>
<name>A0A2H0R681_9BACT</name>
<accession>A0A2H0R681</accession>
<dbReference type="InterPro" id="IPR029057">
    <property type="entry name" value="PRTase-like"/>
</dbReference>
<dbReference type="NCBIfam" id="TIGR00336">
    <property type="entry name" value="pyrE"/>
    <property type="match status" value="1"/>
</dbReference>
<sequence length="170" mass="18809">MSKKNLLKRLTELGIIYKEKVKLRSGSVSNFYCDIKKAYGYPDILNAIADEVGQKLPKKVNCIAASGYGGLPLASVISTRFNKRLTLVRDKVKNHGKKKFIDGHIPDHKDKIAIIDDVITTGSSIINTVNGLKNTGAQIVNAIIVVKRSDDTLSIPHSYIFTIEEILKDK</sequence>
<dbReference type="EC" id="2.4.2.10" evidence="2 6"/>
<dbReference type="GO" id="GO:0004588">
    <property type="term" value="F:orotate phosphoribosyltransferase activity"/>
    <property type="evidence" value="ECO:0007669"/>
    <property type="project" value="UniProtKB-UniRule"/>
</dbReference>
<comment type="pathway">
    <text evidence="1 6">Pyrimidine metabolism; UMP biosynthesis via de novo pathway; UMP from orotate: step 1/2.</text>
</comment>
<comment type="caution">
    <text evidence="8">The sequence shown here is derived from an EMBL/GenBank/DDBJ whole genome shotgun (WGS) entry which is preliminary data.</text>
</comment>
<dbReference type="GO" id="GO:0000287">
    <property type="term" value="F:magnesium ion binding"/>
    <property type="evidence" value="ECO:0007669"/>
    <property type="project" value="UniProtKB-UniRule"/>
</dbReference>
<keyword evidence="6" id="KW-0460">Magnesium</keyword>
<dbReference type="SUPFAM" id="SSF53271">
    <property type="entry name" value="PRTase-like"/>
    <property type="match status" value="1"/>
</dbReference>
<feature type="binding site" evidence="6">
    <location>
        <position position="148"/>
    </location>
    <ligand>
        <name>orotate</name>
        <dbReference type="ChEBI" id="CHEBI:30839"/>
    </ligand>
</feature>
<protein>
    <recommendedName>
        <fullName evidence="2 6">Orotate phosphoribosyltransferase</fullName>
        <shortName evidence="6">OPRT</shortName>
        <shortName evidence="6">OPRTase</shortName>
        <ecNumber evidence="2 6">2.4.2.10</ecNumber>
    </recommendedName>
</protein>
<dbReference type="GO" id="GO:0044205">
    <property type="term" value="P:'de novo' UMP biosynthetic process"/>
    <property type="evidence" value="ECO:0007669"/>
    <property type="project" value="UniProtKB-UniRule"/>
</dbReference>
<dbReference type="EMBL" id="PCXP01000009">
    <property type="protein sequence ID" value="PIR42007.1"/>
    <property type="molecule type" value="Genomic_DNA"/>
</dbReference>
<dbReference type="InterPro" id="IPR004467">
    <property type="entry name" value="Or_phspho_trans_dom"/>
</dbReference>
<comment type="cofactor">
    <cofactor evidence="6">
        <name>Mg(2+)</name>
        <dbReference type="ChEBI" id="CHEBI:18420"/>
    </cofactor>
</comment>
<dbReference type="PANTHER" id="PTHR19278:SF9">
    <property type="entry name" value="URIDINE 5'-MONOPHOSPHATE SYNTHASE"/>
    <property type="match status" value="1"/>
</dbReference>
<dbReference type="PANTHER" id="PTHR19278">
    <property type="entry name" value="OROTATE PHOSPHORIBOSYLTRANSFERASE"/>
    <property type="match status" value="1"/>
</dbReference>
<dbReference type="CDD" id="cd06223">
    <property type="entry name" value="PRTases_typeI"/>
    <property type="match status" value="1"/>
</dbReference>
<evidence type="ECO:0000256" key="3">
    <source>
        <dbReference type="ARBA" id="ARBA00022676"/>
    </source>
</evidence>
<dbReference type="InterPro" id="IPR023031">
    <property type="entry name" value="OPRT"/>
</dbReference>
<gene>
    <name evidence="6 8" type="primary">pyrE</name>
    <name evidence="8" type="ORF">COV30_00625</name>
</gene>
<dbReference type="AlphaFoldDB" id="A0A2H0R681"/>
<evidence type="ECO:0000313" key="9">
    <source>
        <dbReference type="Proteomes" id="UP000230208"/>
    </source>
</evidence>
<evidence type="ECO:0000256" key="1">
    <source>
        <dbReference type="ARBA" id="ARBA00004889"/>
    </source>
</evidence>
<dbReference type="Gene3D" id="3.40.50.2020">
    <property type="match status" value="1"/>
</dbReference>
<feature type="binding site" evidence="6">
    <location>
        <position position="93"/>
    </location>
    <ligand>
        <name>5-phospho-alpha-D-ribose 1-diphosphate</name>
        <dbReference type="ChEBI" id="CHEBI:58017"/>
        <note>ligand shared between dimeric partners</note>
    </ligand>
</feature>
<evidence type="ECO:0000259" key="7">
    <source>
        <dbReference type="Pfam" id="PF00156"/>
    </source>
</evidence>
<dbReference type="Proteomes" id="UP000230208">
    <property type="component" value="Unassembled WGS sequence"/>
</dbReference>
<comment type="caution">
    <text evidence="6">Lacks conserved residue(s) required for the propagation of feature annotation.</text>
</comment>
<comment type="subunit">
    <text evidence="6">Homodimer.</text>
</comment>
<evidence type="ECO:0000256" key="6">
    <source>
        <dbReference type="HAMAP-Rule" id="MF_01208"/>
    </source>
</evidence>
<feature type="domain" description="Phosphoribosyltransferase" evidence="7">
    <location>
        <begin position="48"/>
        <end position="164"/>
    </location>
</feature>
<feature type="binding site" description="in other chain" evidence="6">
    <location>
        <begin position="116"/>
        <end position="124"/>
    </location>
    <ligand>
        <name>5-phospho-alpha-D-ribose 1-diphosphate</name>
        <dbReference type="ChEBI" id="CHEBI:58017"/>
        <note>ligand shared between dimeric partners</note>
    </ligand>
</feature>
<keyword evidence="4 6" id="KW-0808">Transferase</keyword>
<evidence type="ECO:0000313" key="8">
    <source>
        <dbReference type="EMBL" id="PIR42007.1"/>
    </source>
</evidence>
<keyword evidence="3 6" id="KW-0328">Glycosyltransferase</keyword>
<feature type="binding site" evidence="6">
    <location>
        <position position="95"/>
    </location>
    <ligand>
        <name>5-phospho-alpha-D-ribose 1-diphosphate</name>
        <dbReference type="ChEBI" id="CHEBI:58017"/>
        <note>ligand shared between dimeric partners</note>
    </ligand>
</feature>
<comment type="function">
    <text evidence="6">Catalyzes the transfer of a ribosyl phosphate group from 5-phosphoribose 1-diphosphate to orotate, leading to the formation of orotidine monophosphate (OMP).</text>
</comment>
<evidence type="ECO:0000256" key="2">
    <source>
        <dbReference type="ARBA" id="ARBA00011971"/>
    </source>
</evidence>
<evidence type="ECO:0000256" key="5">
    <source>
        <dbReference type="ARBA" id="ARBA00022975"/>
    </source>
</evidence>
<evidence type="ECO:0000256" key="4">
    <source>
        <dbReference type="ARBA" id="ARBA00022679"/>
    </source>
</evidence>